<protein>
    <recommendedName>
        <fullName evidence="3">MBL fold metallo-hydrolase</fullName>
    </recommendedName>
</protein>
<dbReference type="RefSeq" id="WP_256618514.1">
    <property type="nucleotide sequence ID" value="NZ_JANIBC010000002.1"/>
</dbReference>
<evidence type="ECO:0000313" key="2">
    <source>
        <dbReference type="Proteomes" id="UP001142610"/>
    </source>
</evidence>
<gene>
    <name evidence="1" type="ORF">NOG11_04625</name>
</gene>
<name>A0A9X2RH85_9PROT</name>
<dbReference type="AlphaFoldDB" id="A0A9X2RH85"/>
<dbReference type="EMBL" id="JANIBC010000002">
    <property type="protein sequence ID" value="MCQ8184665.1"/>
    <property type="molecule type" value="Genomic_DNA"/>
</dbReference>
<dbReference type="Proteomes" id="UP001142610">
    <property type="component" value="Unassembled WGS sequence"/>
</dbReference>
<organism evidence="1 2">
    <name type="scientific">Parvularcula maris</name>
    <dbReference type="NCBI Taxonomy" id="2965077"/>
    <lineage>
        <taxon>Bacteria</taxon>
        <taxon>Pseudomonadati</taxon>
        <taxon>Pseudomonadota</taxon>
        <taxon>Alphaproteobacteria</taxon>
        <taxon>Parvularculales</taxon>
        <taxon>Parvularculaceae</taxon>
        <taxon>Parvularcula</taxon>
    </lineage>
</organism>
<reference evidence="1" key="1">
    <citation type="submission" date="2022-07" db="EMBL/GenBank/DDBJ databases">
        <title>Parvularcula maris sp. nov., an algicidal bacterium isolated from seawater.</title>
        <authorList>
            <person name="Li F."/>
        </authorList>
    </citation>
    <scope>NUCLEOTIDE SEQUENCE</scope>
    <source>
        <strain evidence="1">BGMRC 0090</strain>
    </source>
</reference>
<dbReference type="Gene3D" id="3.60.15.10">
    <property type="entry name" value="Ribonuclease Z/Hydroxyacylglutathione hydrolase-like"/>
    <property type="match status" value="1"/>
</dbReference>
<keyword evidence="2" id="KW-1185">Reference proteome</keyword>
<accession>A0A9X2RH85</accession>
<comment type="caution">
    <text evidence="1">The sequence shown here is derived from an EMBL/GenBank/DDBJ whole genome shotgun (WGS) entry which is preliminary data.</text>
</comment>
<evidence type="ECO:0000313" key="1">
    <source>
        <dbReference type="EMBL" id="MCQ8184665.1"/>
    </source>
</evidence>
<sequence length="273" mass="29879">MALTHYACTHCGGWLLWFEGKQPLSCPVCMDPRNALPENGFSFVTLAEAQSGRTTEITRVAPNLRVARETPALGLGSAGWLVSTDSGTVSIEAAGCYSDSALSEIGSLHRIAATHPHGYGAMWQLQAHSSAPVSIHRLDIPHTKAFKVTMPLDDQGHLAPSIRYRKLGGHYDGQCAFYDEEGACLFLGDALKVDYGTSGEAVALSVHKGFHYAIPLTHSEIRRYREVAESFPFRNVATTFDYAEGLSREFVLAFYDKLLSMPLTTEPIRIDSL</sequence>
<proteinExistence type="predicted"/>
<evidence type="ECO:0008006" key="3">
    <source>
        <dbReference type="Google" id="ProtNLM"/>
    </source>
</evidence>
<dbReference type="SUPFAM" id="SSF56281">
    <property type="entry name" value="Metallo-hydrolase/oxidoreductase"/>
    <property type="match status" value="1"/>
</dbReference>
<dbReference type="PANTHER" id="PTHR36839:SF1">
    <property type="entry name" value="METALLO-BETA-LACTAMASE FAMILY PROTEIN (AFU_ORTHOLOGUE AFUA_5G12770)"/>
    <property type="match status" value="1"/>
</dbReference>
<dbReference type="PANTHER" id="PTHR36839">
    <property type="entry name" value="METALLO-BETA-LACTAMASE FAMILY PROTEIN (AFU_ORTHOLOGUE AFUA_5G12770)"/>
    <property type="match status" value="1"/>
</dbReference>
<dbReference type="InterPro" id="IPR036866">
    <property type="entry name" value="RibonucZ/Hydroxyglut_hydro"/>
</dbReference>